<dbReference type="EMBL" id="JAOTPV010000009">
    <property type="protein sequence ID" value="KAJ4478344.1"/>
    <property type="molecule type" value="Genomic_DNA"/>
</dbReference>
<evidence type="ECO:0000256" key="1">
    <source>
        <dbReference type="SAM" id="MobiDB-lite"/>
    </source>
</evidence>
<proteinExistence type="predicted"/>
<dbReference type="OrthoDB" id="3159957at2759"/>
<reference evidence="3" key="1">
    <citation type="submission" date="2022-08" db="EMBL/GenBank/DDBJ databases">
        <title>A Global Phylogenomic Analysis of the Shiitake Genus Lentinula.</title>
        <authorList>
            <consortium name="DOE Joint Genome Institute"/>
            <person name="Sierra-Patev S."/>
            <person name="Min B."/>
            <person name="Naranjo-Ortiz M."/>
            <person name="Looney B."/>
            <person name="Konkel Z."/>
            <person name="Slot J.C."/>
            <person name="Sakamoto Y."/>
            <person name="Steenwyk J.L."/>
            <person name="Rokas A."/>
            <person name="Carro J."/>
            <person name="Camarero S."/>
            <person name="Ferreira P."/>
            <person name="Molpeceres G."/>
            <person name="Ruiz-Duenas F.J."/>
            <person name="Serrano A."/>
            <person name="Henrissat B."/>
            <person name="Drula E."/>
            <person name="Hughes K.W."/>
            <person name="Mata J.L."/>
            <person name="Ishikawa N.K."/>
            <person name="Vargas-Isla R."/>
            <person name="Ushijima S."/>
            <person name="Smith C.A."/>
            <person name="Ahrendt S."/>
            <person name="Andreopoulos W."/>
            <person name="He G."/>
            <person name="Labutti K."/>
            <person name="Lipzen A."/>
            <person name="Ng V."/>
            <person name="Riley R."/>
            <person name="Sandor L."/>
            <person name="Barry K."/>
            <person name="Martinez A.T."/>
            <person name="Xiao Y."/>
            <person name="Gibbons J.G."/>
            <person name="Terashima K."/>
            <person name="Grigoriev I.V."/>
            <person name="Hibbett D.S."/>
        </authorList>
    </citation>
    <scope>NUCLEOTIDE SEQUENCE</scope>
    <source>
        <strain evidence="3">JLM2183</strain>
    </source>
</reference>
<gene>
    <name evidence="3" type="ORF">J3R30DRAFT_3480621</name>
</gene>
<sequence>MSASQQDRLSSHFEQSRADVNEYATWIEQQYARPAFQKMQWYYQRQPLLSAFATVFILLGLPPVVIYIGLCLFALTLLLLSALCVVAVVSATIALALGSILLVVLLTNLLLSIFITLSLGAAYLSYKIIIAGYTGGISGARLQLLEFYTAFFSRVQKTNRKFTSPAAGEGKPEGTIDESPSSSPNSTVIVDVDNSESLANIEDRSAEMNLEEQY</sequence>
<feature type="transmembrane region" description="Helical" evidence="2">
    <location>
        <begin position="102"/>
        <end position="124"/>
    </location>
</feature>
<dbReference type="Proteomes" id="UP001150266">
    <property type="component" value="Unassembled WGS sequence"/>
</dbReference>
<comment type="caution">
    <text evidence="3">The sequence shown here is derived from an EMBL/GenBank/DDBJ whole genome shotgun (WGS) entry which is preliminary data.</text>
</comment>
<feature type="compositionally biased region" description="Polar residues" evidence="1">
    <location>
        <begin position="178"/>
        <end position="188"/>
    </location>
</feature>
<evidence type="ECO:0000256" key="2">
    <source>
        <dbReference type="SAM" id="Phobius"/>
    </source>
</evidence>
<feature type="region of interest" description="Disordered" evidence="1">
    <location>
        <begin position="163"/>
        <end position="188"/>
    </location>
</feature>
<organism evidence="3 4">
    <name type="scientific">Lentinula aciculospora</name>
    <dbReference type="NCBI Taxonomy" id="153920"/>
    <lineage>
        <taxon>Eukaryota</taxon>
        <taxon>Fungi</taxon>
        <taxon>Dikarya</taxon>
        <taxon>Basidiomycota</taxon>
        <taxon>Agaricomycotina</taxon>
        <taxon>Agaricomycetes</taxon>
        <taxon>Agaricomycetidae</taxon>
        <taxon>Agaricales</taxon>
        <taxon>Marasmiineae</taxon>
        <taxon>Omphalotaceae</taxon>
        <taxon>Lentinula</taxon>
    </lineage>
</organism>
<dbReference type="AlphaFoldDB" id="A0A9W9DMU7"/>
<keyword evidence="2" id="KW-0812">Transmembrane</keyword>
<feature type="transmembrane region" description="Helical" evidence="2">
    <location>
        <begin position="130"/>
        <end position="151"/>
    </location>
</feature>
<protein>
    <recommendedName>
        <fullName evidence="5">Promethin</fullName>
    </recommendedName>
</protein>
<evidence type="ECO:0008006" key="5">
    <source>
        <dbReference type="Google" id="ProtNLM"/>
    </source>
</evidence>
<keyword evidence="4" id="KW-1185">Reference proteome</keyword>
<keyword evidence="2" id="KW-1133">Transmembrane helix</keyword>
<evidence type="ECO:0000313" key="4">
    <source>
        <dbReference type="Proteomes" id="UP001150266"/>
    </source>
</evidence>
<keyword evidence="2" id="KW-0472">Membrane</keyword>
<name>A0A9W9DMU7_9AGAR</name>
<feature type="transmembrane region" description="Helical" evidence="2">
    <location>
        <begin position="48"/>
        <end position="68"/>
    </location>
</feature>
<accession>A0A9W9DMU7</accession>
<feature type="transmembrane region" description="Helical" evidence="2">
    <location>
        <begin position="74"/>
        <end position="95"/>
    </location>
</feature>
<dbReference type="Pfam" id="PF16015">
    <property type="entry name" value="Promethin"/>
    <property type="match status" value="1"/>
</dbReference>
<evidence type="ECO:0000313" key="3">
    <source>
        <dbReference type="EMBL" id="KAJ4478344.1"/>
    </source>
</evidence>